<evidence type="ECO:0000256" key="3">
    <source>
        <dbReference type="ARBA" id="ARBA00022960"/>
    </source>
</evidence>
<evidence type="ECO:0000256" key="2">
    <source>
        <dbReference type="ARBA" id="ARBA00022884"/>
    </source>
</evidence>
<comment type="domain">
    <text evidence="6">Has an N-terminal Jag-N domain and 2 RNA-binding domains (KH and R3H).</text>
</comment>
<dbReference type="Gene3D" id="3.30.300.20">
    <property type="match status" value="1"/>
</dbReference>
<dbReference type="PROSITE" id="PS51061">
    <property type="entry name" value="R3H"/>
    <property type="match status" value="1"/>
</dbReference>
<evidence type="ECO:0000313" key="10">
    <source>
        <dbReference type="Proteomes" id="UP000649826"/>
    </source>
</evidence>
<dbReference type="Gene3D" id="3.30.30.80">
    <property type="entry name" value="probable RNA-binding protein from clostridium symbiosum atcc 14940"/>
    <property type="match status" value="1"/>
</dbReference>
<dbReference type="InterPro" id="IPR038008">
    <property type="entry name" value="Jag_KH"/>
</dbReference>
<dbReference type="SMART" id="SM01245">
    <property type="entry name" value="Jag_N"/>
    <property type="match status" value="1"/>
</dbReference>
<organism evidence="9 10">
    <name type="scientific">Blautia difficilis</name>
    <dbReference type="NCBI Taxonomy" id="2763027"/>
    <lineage>
        <taxon>Bacteria</taxon>
        <taxon>Bacillati</taxon>
        <taxon>Bacillota</taxon>
        <taxon>Clostridia</taxon>
        <taxon>Lachnospirales</taxon>
        <taxon>Lachnospiraceae</taxon>
        <taxon>Blautia</taxon>
    </lineage>
</organism>
<evidence type="ECO:0000256" key="1">
    <source>
        <dbReference type="ARBA" id="ARBA00022490"/>
    </source>
</evidence>
<comment type="function">
    <text evidence="6">A probable RNA chaperone. Forms a complex with KhpA which binds to cellular RNA and controls its expression. Plays a role in peptidoglycan (PG) homeostasis and cell length regulation.</text>
</comment>
<dbReference type="NCBIfam" id="NF041568">
    <property type="entry name" value="Jag_EloR"/>
    <property type="match status" value="1"/>
</dbReference>
<dbReference type="Pfam" id="PF13083">
    <property type="entry name" value="KH_KhpA-B"/>
    <property type="match status" value="1"/>
</dbReference>
<dbReference type="RefSeq" id="WP_186994413.1">
    <property type="nucleotide sequence ID" value="NZ_JACOQG010000004.1"/>
</dbReference>
<comment type="subcellular location">
    <subcellularLocation>
        <location evidence="6">Cytoplasm</location>
    </subcellularLocation>
</comment>
<dbReference type="InterPro" id="IPR034079">
    <property type="entry name" value="R3H_KhpB"/>
</dbReference>
<keyword evidence="4 6" id="KW-0143">Chaperone</keyword>
<comment type="caution">
    <text evidence="9">The sequence shown here is derived from an EMBL/GenBank/DDBJ whole genome shotgun (WGS) entry which is preliminary data.</text>
</comment>
<name>A0ABR7IFZ8_9FIRM</name>
<dbReference type="CDD" id="cd02414">
    <property type="entry name" value="KH-II_Jag"/>
    <property type="match status" value="1"/>
</dbReference>
<keyword evidence="10" id="KW-1185">Reference proteome</keyword>
<evidence type="ECO:0000256" key="5">
    <source>
        <dbReference type="ARBA" id="ARBA00023316"/>
    </source>
</evidence>
<dbReference type="InterPro" id="IPR036867">
    <property type="entry name" value="R3H_dom_sf"/>
</dbReference>
<dbReference type="Gene3D" id="3.30.1370.50">
    <property type="entry name" value="R3H-like domain"/>
    <property type="match status" value="1"/>
</dbReference>
<gene>
    <name evidence="6" type="primary">khpB</name>
    <name evidence="6" type="synonym">eloR</name>
    <name evidence="9" type="ORF">H8Z82_04610</name>
</gene>
<dbReference type="CDD" id="cd02644">
    <property type="entry name" value="R3H_jag"/>
    <property type="match status" value="1"/>
</dbReference>
<evidence type="ECO:0000256" key="7">
    <source>
        <dbReference type="SAM" id="MobiDB-lite"/>
    </source>
</evidence>
<keyword evidence="2 6" id="KW-0694">RNA-binding</keyword>
<dbReference type="InterPro" id="IPR039247">
    <property type="entry name" value="KhpB"/>
</dbReference>
<comment type="subunit">
    <text evidence="6">Forms a complex with KhpA.</text>
</comment>
<dbReference type="InterPro" id="IPR015946">
    <property type="entry name" value="KH_dom-like_a/b"/>
</dbReference>
<evidence type="ECO:0000259" key="8">
    <source>
        <dbReference type="PROSITE" id="PS51061"/>
    </source>
</evidence>
<dbReference type="Pfam" id="PF01424">
    <property type="entry name" value="R3H"/>
    <property type="match status" value="1"/>
</dbReference>
<proteinExistence type="inferred from homology"/>
<comment type="caution">
    <text evidence="6">Lacks conserved residue(s) required for the propagation of feature annotation.</text>
</comment>
<dbReference type="InterPro" id="IPR032782">
    <property type="entry name" value="KhpB_N"/>
</dbReference>
<dbReference type="SMART" id="SM00393">
    <property type="entry name" value="R3H"/>
    <property type="match status" value="1"/>
</dbReference>
<dbReference type="InterPro" id="IPR038247">
    <property type="entry name" value="Jag_N_dom_sf"/>
</dbReference>
<dbReference type="SUPFAM" id="SSF82708">
    <property type="entry name" value="R3H domain"/>
    <property type="match status" value="1"/>
</dbReference>
<reference evidence="9 10" key="1">
    <citation type="submission" date="2020-08" db="EMBL/GenBank/DDBJ databases">
        <title>Genome public.</title>
        <authorList>
            <person name="Liu C."/>
            <person name="Sun Q."/>
        </authorList>
    </citation>
    <scope>NUCLEOTIDE SEQUENCE [LARGE SCALE GENOMIC DNA]</scope>
    <source>
        <strain evidence="9 10">M29</strain>
    </source>
</reference>
<dbReference type="Proteomes" id="UP000649826">
    <property type="component" value="Unassembled WGS sequence"/>
</dbReference>
<dbReference type="Pfam" id="PF14804">
    <property type="entry name" value="Jag_N"/>
    <property type="match status" value="1"/>
</dbReference>
<keyword evidence="5 6" id="KW-0961">Cell wall biogenesis/degradation</keyword>
<dbReference type="HAMAP" id="MF_00867">
    <property type="entry name" value="KhpB"/>
    <property type="match status" value="1"/>
</dbReference>
<dbReference type="InterPro" id="IPR001374">
    <property type="entry name" value="R3H_dom"/>
</dbReference>
<keyword evidence="1 6" id="KW-0963">Cytoplasm</keyword>
<evidence type="ECO:0000256" key="6">
    <source>
        <dbReference type="HAMAP-Rule" id="MF_00867"/>
    </source>
</evidence>
<protein>
    <recommendedName>
        <fullName evidence="6">RNA-binding protein KhpB</fullName>
    </recommendedName>
    <alternativeName>
        <fullName evidence="6">RNA-binding protein EloR</fullName>
    </alternativeName>
</protein>
<sequence length="321" mass="36360">MEDFIQFSAKTKSEAITKACIELGVSSDQLEIQVVSEGKSGLFGIGSKPAIIKVRKAEPVSEEEEIKEIVETVKIDSLKEEKAFKEEISVKEEKKPEQVKKAPKDAKKEVKEPKAAAPKQDKPRQPKPVKERKEKVSKEPKETVEKPAKEKAVKTGKPVEIITDPEEIKEVEDRARVFLHDVFASMNLGEVEITSQYNTADGSLEVDFEGEDMGILIGKRGQTLDSLQYLTSLVVNKGKANYIRVKLDTEDYRKRRKETLENLARGIAYKVKKTRKTVVLEPMNPYERRIIHSALQGNKFVETVSEGEEPYRHVVVKLKRN</sequence>
<feature type="domain" description="R3H" evidence="8">
    <location>
        <begin position="254"/>
        <end position="320"/>
    </location>
</feature>
<evidence type="ECO:0000313" key="9">
    <source>
        <dbReference type="EMBL" id="MBC5778952.1"/>
    </source>
</evidence>
<dbReference type="PANTHER" id="PTHR35800:SF1">
    <property type="entry name" value="RNA-BINDING PROTEIN KHPB"/>
    <property type="match status" value="1"/>
</dbReference>
<evidence type="ECO:0000256" key="4">
    <source>
        <dbReference type="ARBA" id="ARBA00023186"/>
    </source>
</evidence>
<feature type="region of interest" description="Disordered" evidence="7">
    <location>
        <begin position="89"/>
        <end position="151"/>
    </location>
</feature>
<dbReference type="PANTHER" id="PTHR35800">
    <property type="entry name" value="PROTEIN JAG"/>
    <property type="match status" value="1"/>
</dbReference>
<dbReference type="EMBL" id="JACOQG010000004">
    <property type="protein sequence ID" value="MBC5778952.1"/>
    <property type="molecule type" value="Genomic_DNA"/>
</dbReference>
<accession>A0ABR7IFZ8</accession>
<comment type="similarity">
    <text evidence="6">Belongs to the KhpB RNA-binding protein family.</text>
</comment>
<keyword evidence="3 6" id="KW-0133">Cell shape</keyword>